<protein>
    <recommendedName>
        <fullName evidence="10">3-hydroxybutyryl-CoA dehydrogenase</fullName>
    </recommendedName>
</protein>
<dbReference type="PANTHER" id="PTHR48075">
    <property type="entry name" value="3-HYDROXYACYL-COA DEHYDROGENASE FAMILY PROTEIN"/>
    <property type="match status" value="1"/>
</dbReference>
<dbReference type="InterPro" id="IPR036291">
    <property type="entry name" value="NAD(P)-bd_dom_sf"/>
</dbReference>
<evidence type="ECO:0000259" key="7">
    <source>
        <dbReference type="Pfam" id="PF02737"/>
    </source>
</evidence>
<dbReference type="OrthoDB" id="5958943at2759"/>
<feature type="site" description="Important for catalytic activity" evidence="4">
    <location>
        <position position="161"/>
    </location>
</feature>
<dbReference type="GO" id="GO:0016616">
    <property type="term" value="F:oxidoreductase activity, acting on the CH-OH group of donors, NAD or NADP as acceptor"/>
    <property type="evidence" value="ECO:0007669"/>
    <property type="project" value="InterPro"/>
</dbReference>
<dbReference type="AlphaFoldDB" id="M2RJJ8"/>
<dbReference type="PIRSF" id="PIRSF000105">
    <property type="entry name" value="HCDH"/>
    <property type="match status" value="1"/>
</dbReference>
<evidence type="ECO:0000313" key="8">
    <source>
        <dbReference type="EMBL" id="EMD38647.1"/>
    </source>
</evidence>
<evidence type="ECO:0000256" key="3">
    <source>
        <dbReference type="ARBA" id="ARBA00023002"/>
    </source>
</evidence>
<sequence length="306" mass="33038">MAATHGIRTLGVLGAGQMGLGIAYVSALHARVAVRLYDRSPAQIQSGLKFMDKLLEKDVAKGKISQTDAQEAKDRVQVVSEHAGVKDMRDVDMVVEAVSENLSLKQNIFRELSQELSPNTILASNTSSISLTKIAAATVLEGLHAASEEARKSAARVVGLHFFNPVPVMKLVELISALQTSQETLDRARAFAAACGKTVTVSKDVPGFVSNALLMPFINEAIMCLEKGTATRDDIDTTLKLGMNHPMGPLQLGEFIGLDTCLAIQQTLYTGTGDSKYRPSILLERMVDAGWLGKKSGRGFYEYPSR</sequence>
<dbReference type="InterPro" id="IPR006176">
    <property type="entry name" value="3-OHacyl-CoA_DH_NAD-bd"/>
</dbReference>
<dbReference type="Gene3D" id="3.40.50.720">
    <property type="entry name" value="NAD(P)-binding Rossmann-like Domain"/>
    <property type="match status" value="1"/>
</dbReference>
<dbReference type="GO" id="GO:0006631">
    <property type="term" value="P:fatty acid metabolic process"/>
    <property type="evidence" value="ECO:0007669"/>
    <property type="project" value="InterPro"/>
</dbReference>
<keyword evidence="5" id="KW-0520">NAD</keyword>
<keyword evidence="3" id="KW-0560">Oxidoreductase</keyword>
<name>M2RJJ8_CERS8</name>
<dbReference type="Pfam" id="PF00725">
    <property type="entry name" value="3HCDH"/>
    <property type="match status" value="1"/>
</dbReference>
<dbReference type="Proteomes" id="UP000016930">
    <property type="component" value="Unassembled WGS sequence"/>
</dbReference>
<dbReference type="PANTHER" id="PTHR48075:SF5">
    <property type="entry name" value="3-HYDROXYBUTYRYL-COA DEHYDROGENASE"/>
    <property type="match status" value="1"/>
</dbReference>
<feature type="binding site" evidence="5">
    <location>
        <position position="127"/>
    </location>
    <ligand>
        <name>NAD(+)</name>
        <dbReference type="ChEBI" id="CHEBI:57540"/>
    </ligand>
</feature>
<proteinExistence type="inferred from homology"/>
<evidence type="ECO:0000313" key="9">
    <source>
        <dbReference type="Proteomes" id="UP000016930"/>
    </source>
</evidence>
<evidence type="ECO:0000259" key="6">
    <source>
        <dbReference type="Pfam" id="PF00725"/>
    </source>
</evidence>
<evidence type="ECO:0000256" key="1">
    <source>
        <dbReference type="ARBA" id="ARBA00005005"/>
    </source>
</evidence>
<reference evidence="8 9" key="1">
    <citation type="journal article" date="2012" name="Proc. Natl. Acad. Sci. U.S.A.">
        <title>Comparative genomics of Ceriporiopsis subvermispora and Phanerochaete chrysosporium provide insight into selective ligninolysis.</title>
        <authorList>
            <person name="Fernandez-Fueyo E."/>
            <person name="Ruiz-Duenas F.J."/>
            <person name="Ferreira P."/>
            <person name="Floudas D."/>
            <person name="Hibbett D.S."/>
            <person name="Canessa P."/>
            <person name="Larrondo L.F."/>
            <person name="James T.Y."/>
            <person name="Seelenfreund D."/>
            <person name="Lobos S."/>
            <person name="Polanco R."/>
            <person name="Tello M."/>
            <person name="Honda Y."/>
            <person name="Watanabe T."/>
            <person name="Watanabe T."/>
            <person name="Ryu J.S."/>
            <person name="Kubicek C.P."/>
            <person name="Schmoll M."/>
            <person name="Gaskell J."/>
            <person name="Hammel K.E."/>
            <person name="St John F.J."/>
            <person name="Vanden Wymelenberg A."/>
            <person name="Sabat G."/>
            <person name="Splinter BonDurant S."/>
            <person name="Syed K."/>
            <person name="Yadav J.S."/>
            <person name="Doddapaneni H."/>
            <person name="Subramanian V."/>
            <person name="Lavin J.L."/>
            <person name="Oguiza J.A."/>
            <person name="Perez G."/>
            <person name="Pisabarro A.G."/>
            <person name="Ramirez L."/>
            <person name="Santoyo F."/>
            <person name="Master E."/>
            <person name="Coutinho P.M."/>
            <person name="Henrissat B."/>
            <person name="Lombard V."/>
            <person name="Magnuson J.K."/>
            <person name="Kuees U."/>
            <person name="Hori C."/>
            <person name="Igarashi K."/>
            <person name="Samejima M."/>
            <person name="Held B.W."/>
            <person name="Barry K.W."/>
            <person name="LaButti K.M."/>
            <person name="Lapidus A."/>
            <person name="Lindquist E.A."/>
            <person name="Lucas S.M."/>
            <person name="Riley R."/>
            <person name="Salamov A.A."/>
            <person name="Hoffmeister D."/>
            <person name="Schwenk D."/>
            <person name="Hadar Y."/>
            <person name="Yarden O."/>
            <person name="de Vries R.P."/>
            <person name="Wiebenga A."/>
            <person name="Stenlid J."/>
            <person name="Eastwood D."/>
            <person name="Grigoriev I.V."/>
            <person name="Berka R.M."/>
            <person name="Blanchette R.A."/>
            <person name="Kersten P."/>
            <person name="Martinez A.T."/>
            <person name="Vicuna R."/>
            <person name="Cullen D."/>
        </authorList>
    </citation>
    <scope>NUCLEOTIDE SEQUENCE [LARGE SCALE GENOMIC DNA]</scope>
    <source>
        <strain evidence="8 9">B</strain>
    </source>
</reference>
<dbReference type="Gene3D" id="1.10.1040.10">
    <property type="entry name" value="N-(1-d-carboxylethyl)-l-norvaline Dehydrogenase, domain 2"/>
    <property type="match status" value="1"/>
</dbReference>
<feature type="binding site" evidence="5">
    <location>
        <position position="295"/>
    </location>
    <ligand>
        <name>NAD(+)</name>
        <dbReference type="ChEBI" id="CHEBI:57540"/>
    </ligand>
</feature>
<feature type="binding site" evidence="5">
    <location>
        <position position="164"/>
    </location>
    <ligand>
        <name>NAD(+)</name>
        <dbReference type="ChEBI" id="CHEBI:57540"/>
    </ligand>
</feature>
<feature type="domain" description="3-hydroxyacyl-CoA dehydrogenase C-terminal" evidence="6">
    <location>
        <begin position="207"/>
        <end position="303"/>
    </location>
</feature>
<evidence type="ECO:0000256" key="4">
    <source>
        <dbReference type="PIRSR" id="PIRSR000105-1"/>
    </source>
</evidence>
<dbReference type="STRING" id="914234.M2RJJ8"/>
<evidence type="ECO:0008006" key="10">
    <source>
        <dbReference type="Google" id="ProtNLM"/>
    </source>
</evidence>
<dbReference type="Pfam" id="PF02737">
    <property type="entry name" value="3HCDH_N"/>
    <property type="match status" value="1"/>
</dbReference>
<dbReference type="GO" id="GO:0070403">
    <property type="term" value="F:NAD+ binding"/>
    <property type="evidence" value="ECO:0007669"/>
    <property type="project" value="InterPro"/>
</dbReference>
<organism evidence="8 9">
    <name type="scientific">Ceriporiopsis subvermispora (strain B)</name>
    <name type="common">White-rot fungus</name>
    <name type="synonym">Gelatoporia subvermispora</name>
    <dbReference type="NCBI Taxonomy" id="914234"/>
    <lineage>
        <taxon>Eukaryota</taxon>
        <taxon>Fungi</taxon>
        <taxon>Dikarya</taxon>
        <taxon>Basidiomycota</taxon>
        <taxon>Agaricomycotina</taxon>
        <taxon>Agaricomycetes</taxon>
        <taxon>Polyporales</taxon>
        <taxon>Gelatoporiaceae</taxon>
        <taxon>Gelatoporia</taxon>
    </lineage>
</organism>
<evidence type="ECO:0000256" key="5">
    <source>
        <dbReference type="PIRSR" id="PIRSR000105-2"/>
    </source>
</evidence>
<feature type="binding site" evidence="5">
    <location>
        <position position="100"/>
    </location>
    <ligand>
        <name>NAD(+)</name>
        <dbReference type="ChEBI" id="CHEBI:57540"/>
    </ligand>
</feature>
<comment type="pathway">
    <text evidence="1">Lipid metabolism; fatty acid beta-oxidation.</text>
</comment>
<dbReference type="FunFam" id="3.40.50.720:FF:000009">
    <property type="entry name" value="Fatty oxidation complex, alpha subunit"/>
    <property type="match status" value="1"/>
</dbReference>
<evidence type="ECO:0000256" key="2">
    <source>
        <dbReference type="ARBA" id="ARBA00009463"/>
    </source>
</evidence>
<feature type="binding site" evidence="5">
    <location>
        <position position="105"/>
    </location>
    <ligand>
        <name>NAD(+)</name>
        <dbReference type="ChEBI" id="CHEBI:57540"/>
    </ligand>
</feature>
<gene>
    <name evidence="8" type="ORF">CERSUDRAFT_82924</name>
</gene>
<dbReference type="SUPFAM" id="SSF48179">
    <property type="entry name" value="6-phosphogluconate dehydrogenase C-terminal domain-like"/>
    <property type="match status" value="1"/>
</dbReference>
<comment type="similarity">
    <text evidence="2">Belongs to the 3-hydroxyacyl-CoA dehydrogenase family.</text>
</comment>
<dbReference type="SUPFAM" id="SSF51735">
    <property type="entry name" value="NAD(P)-binding Rossmann-fold domains"/>
    <property type="match status" value="1"/>
</dbReference>
<feature type="binding site" evidence="5">
    <location>
        <position position="38"/>
    </location>
    <ligand>
        <name>NAD(+)</name>
        <dbReference type="ChEBI" id="CHEBI:57540"/>
    </ligand>
</feature>
<dbReference type="InterPro" id="IPR008927">
    <property type="entry name" value="6-PGluconate_DH-like_C_sf"/>
</dbReference>
<dbReference type="InterPro" id="IPR006108">
    <property type="entry name" value="3HC_DH_C"/>
</dbReference>
<accession>M2RJJ8</accession>
<dbReference type="InterPro" id="IPR013328">
    <property type="entry name" value="6PGD_dom2"/>
</dbReference>
<dbReference type="HOGENOM" id="CLU_009834_2_0_1"/>
<dbReference type="EMBL" id="KB445795">
    <property type="protein sequence ID" value="EMD38647.1"/>
    <property type="molecule type" value="Genomic_DNA"/>
</dbReference>
<feature type="domain" description="3-hydroxyacyl-CoA dehydrogenase NAD binding" evidence="7">
    <location>
        <begin position="10"/>
        <end position="204"/>
    </location>
</feature>
<feature type="binding site" evidence="5">
    <location>
        <begin position="14"/>
        <end position="19"/>
    </location>
    <ligand>
        <name>NAD(+)</name>
        <dbReference type="ChEBI" id="CHEBI:57540"/>
    </ligand>
</feature>
<dbReference type="InterPro" id="IPR022694">
    <property type="entry name" value="3-OHacyl-CoA_DH"/>
</dbReference>
<keyword evidence="9" id="KW-1185">Reference proteome</keyword>